<sequence length="75" mass="8450">MSHPVAKRPKNSPTVADVLVFVVALAIFLFGLYLFGWSFSAPVGTEFWVFWAGLLVSSFAFLVPMIFQWTKDPRP</sequence>
<dbReference type="RefSeq" id="WP_113904012.1">
    <property type="nucleotide sequence ID" value="NZ_QNSB01000005.1"/>
</dbReference>
<gene>
    <name evidence="2" type="ORF">DFO65_105101</name>
</gene>
<dbReference type="Proteomes" id="UP000253509">
    <property type="component" value="Unassembled WGS sequence"/>
</dbReference>
<accession>A0A366II63</accession>
<evidence type="ECO:0008006" key="4">
    <source>
        <dbReference type="Google" id="ProtNLM"/>
    </source>
</evidence>
<keyword evidence="1" id="KW-0472">Membrane</keyword>
<proteinExistence type="predicted"/>
<evidence type="ECO:0000313" key="2">
    <source>
        <dbReference type="EMBL" id="RBP71501.1"/>
    </source>
</evidence>
<reference evidence="2 3" key="1">
    <citation type="submission" date="2018-06" db="EMBL/GenBank/DDBJ databases">
        <title>Freshwater and sediment microbial communities from various areas in North America, analyzing microbe dynamics in response to fracking.</title>
        <authorList>
            <person name="Lamendella R."/>
        </authorList>
    </citation>
    <scope>NUCLEOTIDE SEQUENCE [LARGE SCALE GENOMIC DNA]</scope>
    <source>
        <strain evidence="2 3">3b_TX</strain>
    </source>
</reference>
<comment type="caution">
    <text evidence="2">The sequence shown here is derived from an EMBL/GenBank/DDBJ whole genome shotgun (WGS) entry which is preliminary data.</text>
</comment>
<keyword evidence="1" id="KW-0812">Transmembrane</keyword>
<feature type="transmembrane region" description="Helical" evidence="1">
    <location>
        <begin position="47"/>
        <end position="67"/>
    </location>
</feature>
<dbReference type="AlphaFoldDB" id="A0A366II63"/>
<name>A0A366II63_9MICO</name>
<dbReference type="EMBL" id="QNSB01000005">
    <property type="protein sequence ID" value="RBP71501.1"/>
    <property type="molecule type" value="Genomic_DNA"/>
</dbReference>
<evidence type="ECO:0000313" key="3">
    <source>
        <dbReference type="Proteomes" id="UP000253509"/>
    </source>
</evidence>
<feature type="transmembrane region" description="Helical" evidence="1">
    <location>
        <begin position="12"/>
        <end position="35"/>
    </location>
</feature>
<protein>
    <recommendedName>
        <fullName evidence="4">DUF4175 domain-containing protein</fullName>
    </recommendedName>
</protein>
<keyword evidence="3" id="KW-1185">Reference proteome</keyword>
<organism evidence="2 3">
    <name type="scientific">Brevibacterium celere</name>
    <dbReference type="NCBI Taxonomy" id="225845"/>
    <lineage>
        <taxon>Bacteria</taxon>
        <taxon>Bacillati</taxon>
        <taxon>Actinomycetota</taxon>
        <taxon>Actinomycetes</taxon>
        <taxon>Micrococcales</taxon>
        <taxon>Brevibacteriaceae</taxon>
        <taxon>Brevibacterium</taxon>
    </lineage>
</organism>
<evidence type="ECO:0000256" key="1">
    <source>
        <dbReference type="SAM" id="Phobius"/>
    </source>
</evidence>
<keyword evidence="1" id="KW-1133">Transmembrane helix</keyword>